<dbReference type="Pfam" id="PF19306">
    <property type="entry name" value="WHD_Lhr"/>
    <property type="match status" value="1"/>
</dbReference>
<dbReference type="PROSITE" id="PS51192">
    <property type="entry name" value="HELICASE_ATP_BIND_1"/>
    <property type="match status" value="1"/>
</dbReference>
<keyword evidence="2" id="KW-0227">DNA damage</keyword>
<dbReference type="Pfam" id="PF23235">
    <property type="entry name" value="WHD_3rd_Lhr"/>
    <property type="match status" value="1"/>
</dbReference>
<dbReference type="EMBL" id="BMND01000003">
    <property type="protein sequence ID" value="GGN35764.1"/>
    <property type="molecule type" value="Genomic_DNA"/>
</dbReference>
<dbReference type="Pfam" id="PF08494">
    <property type="entry name" value="DEAD_assoc"/>
    <property type="match status" value="1"/>
</dbReference>
<dbReference type="Pfam" id="PF00271">
    <property type="entry name" value="Helicase_C"/>
    <property type="match status" value="1"/>
</dbReference>
<dbReference type="InterPro" id="IPR055369">
    <property type="entry name" value="WH2_Lhr"/>
</dbReference>
<dbReference type="GeneID" id="301546781"/>
<feature type="domain" description="Helicase ATP-binding" evidence="10">
    <location>
        <begin position="32"/>
        <end position="225"/>
    </location>
</feature>
<protein>
    <submittedName>
        <fullName evidence="12">DEAD/DEAH box helicase</fullName>
    </submittedName>
</protein>
<dbReference type="CDD" id="cd18796">
    <property type="entry name" value="SF2_C_LHR"/>
    <property type="match status" value="1"/>
</dbReference>
<dbReference type="InterPro" id="IPR013701">
    <property type="entry name" value="Lhr-like_DEAD/DEAH_assoc"/>
</dbReference>
<name>A0ABQ2IZJ6_9ACTN</name>
<keyword evidence="8" id="KW-0413">Isomerase</keyword>
<dbReference type="InterPro" id="IPR027417">
    <property type="entry name" value="P-loop_NTPase"/>
</dbReference>
<dbReference type="Proteomes" id="UP000600080">
    <property type="component" value="Unassembled WGS sequence"/>
</dbReference>
<feature type="compositionally biased region" description="Basic residues" evidence="9">
    <location>
        <begin position="1314"/>
        <end position="1325"/>
    </location>
</feature>
<keyword evidence="13" id="KW-1185">Reference proteome</keyword>
<keyword evidence="4 12" id="KW-0347">Helicase</keyword>
<evidence type="ECO:0000313" key="13">
    <source>
        <dbReference type="Proteomes" id="UP000600080"/>
    </source>
</evidence>
<dbReference type="PANTHER" id="PTHR47962">
    <property type="entry name" value="ATP-DEPENDENT HELICASE LHR-RELATED-RELATED"/>
    <property type="match status" value="1"/>
</dbReference>
<keyword evidence="7" id="KW-0234">DNA repair</keyword>
<evidence type="ECO:0000259" key="10">
    <source>
        <dbReference type="PROSITE" id="PS51192"/>
    </source>
</evidence>
<dbReference type="PROSITE" id="PS51194">
    <property type="entry name" value="HELICASE_CTER"/>
    <property type="match status" value="1"/>
</dbReference>
<evidence type="ECO:0000256" key="1">
    <source>
        <dbReference type="ARBA" id="ARBA00022741"/>
    </source>
</evidence>
<feature type="region of interest" description="Disordered" evidence="9">
    <location>
        <begin position="1438"/>
        <end position="1459"/>
    </location>
</feature>
<dbReference type="Pfam" id="PF00270">
    <property type="entry name" value="DEAD"/>
    <property type="match status" value="1"/>
</dbReference>
<dbReference type="InterPro" id="IPR001650">
    <property type="entry name" value="Helicase_C-like"/>
</dbReference>
<dbReference type="GO" id="GO:0004386">
    <property type="term" value="F:helicase activity"/>
    <property type="evidence" value="ECO:0007669"/>
    <property type="project" value="UniProtKB-KW"/>
</dbReference>
<evidence type="ECO:0000313" key="12">
    <source>
        <dbReference type="EMBL" id="GGN35764.1"/>
    </source>
</evidence>
<evidence type="ECO:0000256" key="3">
    <source>
        <dbReference type="ARBA" id="ARBA00022801"/>
    </source>
</evidence>
<accession>A0ABQ2IZJ6</accession>
<dbReference type="InterPro" id="IPR045628">
    <property type="entry name" value="Lhr_WH_dom"/>
</dbReference>
<feature type="domain" description="Helicase C-terminal" evidence="11">
    <location>
        <begin position="267"/>
        <end position="453"/>
    </location>
</feature>
<dbReference type="InterPro" id="IPR055368">
    <property type="entry name" value="WH3_Lhr"/>
</dbReference>
<organism evidence="12 13">
    <name type="scientific">Streptomyces kronopolitis</name>
    <dbReference type="NCBI Taxonomy" id="1612435"/>
    <lineage>
        <taxon>Bacteria</taxon>
        <taxon>Bacillati</taxon>
        <taxon>Actinomycetota</taxon>
        <taxon>Actinomycetes</taxon>
        <taxon>Kitasatosporales</taxon>
        <taxon>Streptomycetaceae</taxon>
        <taxon>Streptomyces</taxon>
    </lineage>
</organism>
<dbReference type="SMART" id="SM00490">
    <property type="entry name" value="HELICc"/>
    <property type="match status" value="1"/>
</dbReference>
<keyword evidence="5" id="KW-0067">ATP-binding</keyword>
<dbReference type="InterPro" id="IPR011545">
    <property type="entry name" value="DEAD/DEAH_box_helicase_dom"/>
</dbReference>
<dbReference type="SUPFAM" id="SSF52540">
    <property type="entry name" value="P-loop containing nucleoside triphosphate hydrolases"/>
    <property type="match status" value="1"/>
</dbReference>
<dbReference type="PANTHER" id="PTHR47962:SF5">
    <property type="entry name" value="ATP-DEPENDENT HELICASE LHR-RELATED"/>
    <property type="match status" value="1"/>
</dbReference>
<proteinExistence type="predicted"/>
<dbReference type="InterPro" id="IPR014001">
    <property type="entry name" value="Helicase_ATP-bd"/>
</dbReference>
<evidence type="ECO:0000256" key="5">
    <source>
        <dbReference type="ARBA" id="ARBA00022840"/>
    </source>
</evidence>
<dbReference type="Gene3D" id="3.40.50.300">
    <property type="entry name" value="P-loop containing nucleotide triphosphate hydrolases"/>
    <property type="match status" value="2"/>
</dbReference>
<reference evidence="13" key="1">
    <citation type="journal article" date="2019" name="Int. J. Syst. Evol. Microbiol.">
        <title>The Global Catalogue of Microorganisms (GCM) 10K type strain sequencing project: providing services to taxonomists for standard genome sequencing and annotation.</title>
        <authorList>
            <consortium name="The Broad Institute Genomics Platform"/>
            <consortium name="The Broad Institute Genome Sequencing Center for Infectious Disease"/>
            <person name="Wu L."/>
            <person name="Ma J."/>
        </authorList>
    </citation>
    <scope>NUCLEOTIDE SEQUENCE [LARGE SCALE GENOMIC DNA]</scope>
    <source>
        <strain evidence="13">CGMCC 4.7323</strain>
    </source>
</reference>
<dbReference type="Pfam" id="PF23236">
    <property type="entry name" value="WHD_2nd_Lhr"/>
    <property type="match status" value="1"/>
</dbReference>
<sequence>MADAALDSFSPATRGWFAGAFSAPTAAQEGAWRAIGAGSDVLVVAPTGSGKTLAAFLASLDALASTPPPAEAKKRCRVLYVSPLKALAVDVERNLRSPLTGIRQESVRLGLPEPDLTVGIRSGDTPPAERRSLANRPPDILITTPESLFLMLTSSAREALAGVETVIVDEVHAVAGTKRGAHLALSLERLDEQLDRPARRIGLSATVRPVEEVARYLSPQRRVEIVQPESGKRFDLSVVVPVEDMGELGGSPVQEGETGEKPSIWPQVEERIADLVQAHRSTIVFANSRRLAERLCNRLNEIAYERATGEALPEHHSPAELMAEAGAAKGAPPVLARAHHGSVSKEQRAQVEEDLKAGRLPAVVATSSLELGIDMGAVDLVVQVESPPSVASGLQRVGRAGHQVGAVSTGIVFPKYRGDLVQAAVVTERMRSGAIEALRVPANPLDVLAQQLVAMTAMETWDVEELLAVVRRAAPFAALPESAFTAVLDMLAGRYPSDAFAELRPRLVWDRVARTVTGRPGAQRLAVTSGGTIPDRGLFGVFLAGSDSGKGGGRRVGELDEEMVYESRVGDVFTLGTTSWRIEDITRDRVLVTPAPGVPGRLPFWKGDQLGRPLELGRALGAFLREVGSLGPDQAHDRLSAAGLDDWAVSNVLSYLAEQKQACGHVPDDRTIVVERFRDELGDWRVVIHSPFGAQVHAPWALALGARLAERYGMDAQVMHADDGIVLRLPDADLMGLDLLDGDTGFDPAADPGLHGRGTEYDPEQSPVGAADVAFDHGEVDQLVTDQVGGSALFASRFRECAARALLLPRRSPGKRTPLWQQRQRAAQLLQVASEFGSFPIVLEAVRECLQDVFDVPGLTELMGDIEARRVRLVEVTTPEPSPFARSLLFGYVAQFLYEGDSPLAERRAAALSLDSRLLAELLGQAELRELLDAEVLAELERELQWLTEDRRVKDVEGVADVLRVLGPLTDEELTGRGADPAWAGELSAARRAIRVRIAGADRWAAVEDAGRLRDALGTALPVGVPESFTEPVKDPLGDLLSRYGRTHGPFTSEQAAARFGLGTAVTDGALHRLAAAGRVVQGEFHPAGIGQEWCDVQVLRRLRRRSLAALREELEPVPPAALAAFLPQWQHVGAPRPAAAGGAPAASGGPSHALRGIDGLARAVEQLQGAPVPASALEKLVLPSRVGGYTPALLDELTATGEVVWAGAGALPGKDGWLSLHLADTAPLLLPPPLPLELSALHESLLTALAPGYGLFFRQLADQVRATTHPEATDPQLADALWELAWSGRLTNDTLAPLRALLGSGRTAGSTAHRARRATPRGRWGHSGGAGRGLRPTASRSGPPTVGGRWSLLPAAEPDPTHRAHALARALLDRHGIVTRGAVAAEGVEGGFSAAYRVLAAFEESGQARRGYVVEGLGAAQFAMDGAVDRLRAVSTQRERTADEALPDGGPPPARRGGPQRAVLLAAADPANAYGAALPWPEPPEGSTHKPGRKAGSLVVLVDGELTLYMERGGKTLLLWPLGHDPAVAASDPRVLLAVEALTGAARAGALGTVTTERINGGSALTSPFAATLESAGFHPTPRGLRLRG</sequence>
<gene>
    <name evidence="12" type="ORF">GCM10012285_08990</name>
</gene>
<dbReference type="Pfam" id="PF23234">
    <property type="entry name" value="WHD_4th_Lhr"/>
    <property type="match status" value="1"/>
</dbReference>
<comment type="caution">
    <text evidence="12">The sequence shown here is derived from an EMBL/GenBank/DDBJ whole genome shotgun (WGS) entry which is preliminary data.</text>
</comment>
<dbReference type="SMART" id="SM00487">
    <property type="entry name" value="DEXDc"/>
    <property type="match status" value="1"/>
</dbReference>
<evidence type="ECO:0000256" key="6">
    <source>
        <dbReference type="ARBA" id="ARBA00023125"/>
    </source>
</evidence>
<keyword evidence="3" id="KW-0378">Hydrolase</keyword>
<evidence type="ECO:0000256" key="9">
    <source>
        <dbReference type="SAM" id="MobiDB-lite"/>
    </source>
</evidence>
<dbReference type="InterPro" id="IPR052511">
    <property type="entry name" value="ATP-dep_Helicase"/>
</dbReference>
<dbReference type="RefSeq" id="WP_189096224.1">
    <property type="nucleotide sequence ID" value="NZ_BMND01000003.1"/>
</dbReference>
<evidence type="ECO:0000256" key="4">
    <source>
        <dbReference type="ARBA" id="ARBA00022806"/>
    </source>
</evidence>
<evidence type="ECO:0000256" key="2">
    <source>
        <dbReference type="ARBA" id="ARBA00022763"/>
    </source>
</evidence>
<evidence type="ECO:0000256" key="8">
    <source>
        <dbReference type="ARBA" id="ARBA00023235"/>
    </source>
</evidence>
<feature type="region of interest" description="Disordered" evidence="9">
    <location>
        <begin position="1307"/>
        <end position="1346"/>
    </location>
</feature>
<keyword evidence="1" id="KW-0547">Nucleotide-binding</keyword>
<evidence type="ECO:0000256" key="7">
    <source>
        <dbReference type="ARBA" id="ARBA00023204"/>
    </source>
</evidence>
<dbReference type="InterPro" id="IPR055367">
    <property type="entry name" value="WH4_Lhr"/>
</dbReference>
<evidence type="ECO:0000259" key="11">
    <source>
        <dbReference type="PROSITE" id="PS51194"/>
    </source>
</evidence>
<dbReference type="CDD" id="cd17922">
    <property type="entry name" value="DEXHc_LHR-like"/>
    <property type="match status" value="1"/>
</dbReference>
<keyword evidence="6" id="KW-0238">DNA-binding</keyword>